<evidence type="ECO:0000313" key="2">
    <source>
        <dbReference type="EMBL" id="RXM27453.1"/>
    </source>
</evidence>
<dbReference type="AlphaFoldDB" id="A0A444TWY8"/>
<dbReference type="Proteomes" id="UP000289886">
    <property type="component" value="Unassembled WGS sequence"/>
</dbReference>
<dbReference type="EMBL" id="SCEB01215832">
    <property type="protein sequence ID" value="RXM27453.1"/>
    <property type="molecule type" value="Genomic_DNA"/>
</dbReference>
<evidence type="ECO:0000256" key="1">
    <source>
        <dbReference type="SAM" id="MobiDB-lite"/>
    </source>
</evidence>
<comment type="caution">
    <text evidence="2">The sequence shown here is derived from an EMBL/GenBank/DDBJ whole genome shotgun (WGS) entry which is preliminary data.</text>
</comment>
<keyword evidence="3" id="KW-1185">Reference proteome</keyword>
<protein>
    <submittedName>
        <fullName evidence="2">Uncharacterized protein</fullName>
    </submittedName>
</protein>
<sequence>MGRSGRRKQQQQVHQQQRGAGRKSRQVSAMLDVCLTCLKGLLQRQGQQAEYRPRYPDMETWLCNPDCRDCDSGSDDKESKTANGPAS</sequence>
<evidence type="ECO:0000313" key="3">
    <source>
        <dbReference type="Proteomes" id="UP000289886"/>
    </source>
</evidence>
<accession>A0A444TWY8</accession>
<name>A0A444TWY8_ACIRT</name>
<organism evidence="2 3">
    <name type="scientific">Acipenser ruthenus</name>
    <name type="common">Sterlet sturgeon</name>
    <dbReference type="NCBI Taxonomy" id="7906"/>
    <lineage>
        <taxon>Eukaryota</taxon>
        <taxon>Metazoa</taxon>
        <taxon>Chordata</taxon>
        <taxon>Craniata</taxon>
        <taxon>Vertebrata</taxon>
        <taxon>Euteleostomi</taxon>
        <taxon>Actinopterygii</taxon>
        <taxon>Chondrostei</taxon>
        <taxon>Acipenseriformes</taxon>
        <taxon>Acipenseridae</taxon>
        <taxon>Acipenser</taxon>
    </lineage>
</organism>
<feature type="region of interest" description="Disordered" evidence="1">
    <location>
        <begin position="1"/>
        <end position="26"/>
    </location>
</feature>
<gene>
    <name evidence="2" type="ORF">EOD39_10800</name>
</gene>
<reference evidence="2 3" key="1">
    <citation type="submission" date="2019-01" db="EMBL/GenBank/DDBJ databases">
        <title>Draft Genome and Complete Hox-Cluster Characterization of the Sterlet Sturgeon (Acipenser ruthenus).</title>
        <authorList>
            <person name="Wei Q."/>
        </authorList>
    </citation>
    <scope>NUCLEOTIDE SEQUENCE [LARGE SCALE GENOMIC DNA]</scope>
    <source>
        <strain evidence="2">WHYD16114868_AA</strain>
        <tissue evidence="2">Blood</tissue>
    </source>
</reference>
<proteinExistence type="predicted"/>